<protein>
    <recommendedName>
        <fullName evidence="5">aralkylamine N-acetyltransferase</fullName>
        <ecNumber evidence="5">2.3.1.87</ecNumber>
    </recommendedName>
</protein>
<evidence type="ECO:0000256" key="1">
    <source>
        <dbReference type="ARBA" id="ARBA00022679"/>
    </source>
</evidence>
<evidence type="ECO:0000259" key="14">
    <source>
        <dbReference type="Pfam" id="PF00583"/>
    </source>
</evidence>
<evidence type="ECO:0000256" key="6">
    <source>
        <dbReference type="ARBA" id="ARBA00050189"/>
    </source>
</evidence>
<reference evidence="15" key="1">
    <citation type="submission" date="2020-05" db="EMBL/GenBank/DDBJ databases">
        <authorList>
            <person name="Kandasamy T."/>
            <person name="Ekbal S."/>
            <person name="Kumari K."/>
        </authorList>
    </citation>
    <scope>NUCLEOTIDE SEQUENCE</scope>
</reference>
<accession>A0A8K0YUS1</accession>
<evidence type="ECO:0000256" key="2">
    <source>
        <dbReference type="ARBA" id="ARBA00023315"/>
    </source>
</evidence>
<dbReference type="SUPFAM" id="SSF55729">
    <property type="entry name" value="Acyl-CoA N-acyltransferases (Nat)"/>
    <property type="match status" value="1"/>
</dbReference>
<dbReference type="InterPro" id="IPR016181">
    <property type="entry name" value="Acyl_CoA_acyltransferase"/>
</dbReference>
<keyword evidence="1 15" id="KW-0808">Transferase</keyword>
<proteinExistence type="evidence at transcript level"/>
<organism evidence="15">
    <name type="scientific">Kerria lacca</name>
    <name type="common">common lac scale</name>
    <dbReference type="NCBI Taxonomy" id="473130"/>
    <lineage>
        <taxon>Eukaryota</taxon>
        <taxon>Metazoa</taxon>
        <taxon>Ecdysozoa</taxon>
        <taxon>Arthropoda</taxon>
        <taxon>Hexapoda</taxon>
        <taxon>Insecta</taxon>
        <taxon>Pterygota</taxon>
        <taxon>Neoptera</taxon>
        <taxon>Paraneoptera</taxon>
        <taxon>Hemiptera</taxon>
        <taxon>Sternorrhyncha</taxon>
        <taxon>Coccoidea</taxon>
        <taxon>Tachardiidae</taxon>
        <taxon>Kerria</taxon>
    </lineage>
</organism>
<evidence type="ECO:0000256" key="7">
    <source>
        <dbReference type="ARBA" id="ARBA00050849"/>
    </source>
</evidence>
<dbReference type="AlphaFoldDB" id="A0A8K0YUS1"/>
<dbReference type="FunFam" id="3.40.630.30:FF:000046">
    <property type="entry name" value="Dopamine N-acetyltransferase"/>
    <property type="match status" value="1"/>
</dbReference>
<evidence type="ECO:0000256" key="10">
    <source>
        <dbReference type="ARBA" id="ARBA00051823"/>
    </source>
</evidence>
<dbReference type="Pfam" id="PF00583">
    <property type="entry name" value="Acetyltransf_1"/>
    <property type="match status" value="1"/>
</dbReference>
<dbReference type="PANTHER" id="PTHR20905">
    <property type="entry name" value="N-ACETYLTRANSFERASE-RELATED"/>
    <property type="match status" value="1"/>
</dbReference>
<comment type="catalytic activity">
    <reaction evidence="6">
        <text>dopamine + (9Z)-octadecenoyl-CoA = N-(9Z-octadecanoyl)-dopamine + CoA + H(+)</text>
        <dbReference type="Rhea" id="RHEA:51380"/>
        <dbReference type="ChEBI" id="CHEBI:15378"/>
        <dbReference type="ChEBI" id="CHEBI:31883"/>
        <dbReference type="ChEBI" id="CHEBI:57287"/>
        <dbReference type="ChEBI" id="CHEBI:57387"/>
        <dbReference type="ChEBI" id="CHEBI:59905"/>
    </reaction>
    <physiologicalReaction direction="left-to-right" evidence="6">
        <dbReference type="Rhea" id="RHEA:51381"/>
    </physiologicalReaction>
</comment>
<dbReference type="PANTHER" id="PTHR20905:SF1">
    <property type="entry name" value="AT07410P-RELATED"/>
    <property type="match status" value="1"/>
</dbReference>
<comment type="catalytic activity">
    <reaction evidence="11">
        <text>serotonin + hexadecanoyl-CoA = N-hexadecanoyl-serotonin + CoA + H(+)</text>
        <dbReference type="Rhea" id="RHEA:51384"/>
        <dbReference type="ChEBI" id="CHEBI:15378"/>
        <dbReference type="ChEBI" id="CHEBI:57287"/>
        <dbReference type="ChEBI" id="CHEBI:57379"/>
        <dbReference type="ChEBI" id="CHEBI:134059"/>
        <dbReference type="ChEBI" id="CHEBI:350546"/>
    </reaction>
    <physiologicalReaction direction="left-to-right" evidence="11">
        <dbReference type="Rhea" id="RHEA:51385"/>
    </physiologicalReaction>
</comment>
<comment type="catalytic activity">
    <reaction evidence="9">
        <text>dopamine + acetyl-CoA = N-acetyldopamine + CoA + H(+)</text>
        <dbReference type="Rhea" id="RHEA:51388"/>
        <dbReference type="ChEBI" id="CHEBI:15378"/>
        <dbReference type="ChEBI" id="CHEBI:57287"/>
        <dbReference type="ChEBI" id="CHEBI:57288"/>
        <dbReference type="ChEBI" id="CHEBI:59905"/>
        <dbReference type="ChEBI" id="CHEBI:125678"/>
    </reaction>
    <physiologicalReaction direction="left-to-right" evidence="9">
        <dbReference type="Rhea" id="RHEA:51389"/>
    </physiologicalReaction>
</comment>
<comment type="catalytic activity">
    <reaction evidence="13">
        <text>serotonin + acetyl-CoA = N-acetylserotonin + CoA + H(+)</text>
        <dbReference type="Rhea" id="RHEA:25217"/>
        <dbReference type="ChEBI" id="CHEBI:15378"/>
        <dbReference type="ChEBI" id="CHEBI:17697"/>
        <dbReference type="ChEBI" id="CHEBI:57287"/>
        <dbReference type="ChEBI" id="CHEBI:57288"/>
        <dbReference type="ChEBI" id="CHEBI:350546"/>
        <dbReference type="EC" id="2.3.1.87"/>
    </reaction>
    <physiologicalReaction direction="left-to-right" evidence="13">
        <dbReference type="Rhea" id="RHEA:25218"/>
    </physiologicalReaction>
</comment>
<feature type="domain" description="N-acetyltransferase" evidence="14">
    <location>
        <begin position="168"/>
        <end position="226"/>
    </location>
</feature>
<dbReference type="EMBL" id="MT501726">
    <property type="protein sequence ID" value="QMS47663.1"/>
    <property type="molecule type" value="mRNA"/>
</dbReference>
<keyword evidence="2 15" id="KW-0012">Acyltransferase</keyword>
<evidence type="ECO:0000256" key="5">
    <source>
        <dbReference type="ARBA" id="ARBA00039114"/>
    </source>
</evidence>
<dbReference type="CDD" id="cd04301">
    <property type="entry name" value="NAT_SF"/>
    <property type="match status" value="1"/>
</dbReference>
<sequence length="264" mass="29991">MELEIYPPILNNENFNSSAFHTEYFNNTKMVGDYRKFIMDDKLKSTPYTIIPITNDVKDRVVNFLRKFFFRDEPLNMAVGLLDEPNANCTELEEYCLACIPNGMSIMAVSPSGYILGMCLNEIKIRDQKENNDSKINDECANPKCKKILQLLATMNKCSDVFGHFPTAEKLLEIVILSVDESCRGQGICKTLVEKTKEMAIQKNFPLIKVDCTSHFSAKAVSRLGFHCIYTISYMDYVDSEGNRVFKTKSPHSSAKTFVLPLNV</sequence>
<dbReference type="EC" id="2.3.1.87" evidence="5"/>
<dbReference type="InterPro" id="IPR000182">
    <property type="entry name" value="GNAT_dom"/>
</dbReference>
<comment type="catalytic activity">
    <reaction evidence="8">
        <text>serotonin + (5Z,8Z,11Z,14Z)-eicosatetraenoyl-CoA = N-[(5Z,8Z,11Z,14Z)-eicosatetraenoyl]-serotonin + CoA + H(+)</text>
        <dbReference type="Rhea" id="RHEA:51396"/>
        <dbReference type="ChEBI" id="CHEBI:15378"/>
        <dbReference type="ChEBI" id="CHEBI:57287"/>
        <dbReference type="ChEBI" id="CHEBI:57368"/>
        <dbReference type="ChEBI" id="CHEBI:132255"/>
        <dbReference type="ChEBI" id="CHEBI:350546"/>
    </reaction>
    <physiologicalReaction direction="left-to-right" evidence="8">
        <dbReference type="Rhea" id="RHEA:51397"/>
    </physiologicalReaction>
</comment>
<evidence type="ECO:0000256" key="9">
    <source>
        <dbReference type="ARBA" id="ARBA00051711"/>
    </source>
</evidence>
<dbReference type="Gene3D" id="3.40.630.30">
    <property type="match status" value="1"/>
</dbReference>
<evidence type="ECO:0000256" key="12">
    <source>
        <dbReference type="ARBA" id="ARBA00052335"/>
    </source>
</evidence>
<evidence type="ECO:0000313" key="15">
    <source>
        <dbReference type="EMBL" id="QMS47663.1"/>
    </source>
</evidence>
<comment type="catalytic activity">
    <reaction evidence="10">
        <text>serotonin + (9Z)-octadecenoyl-CoA = N-(9Z-octadecenoyl)-serotonin + CoA + H(+)</text>
        <dbReference type="Rhea" id="RHEA:51392"/>
        <dbReference type="ChEBI" id="CHEBI:15378"/>
        <dbReference type="ChEBI" id="CHEBI:57287"/>
        <dbReference type="ChEBI" id="CHEBI:57387"/>
        <dbReference type="ChEBI" id="CHEBI:134064"/>
        <dbReference type="ChEBI" id="CHEBI:350546"/>
    </reaction>
    <physiologicalReaction direction="left-to-right" evidence="10">
        <dbReference type="Rhea" id="RHEA:51393"/>
    </physiologicalReaction>
</comment>
<evidence type="ECO:0000256" key="11">
    <source>
        <dbReference type="ARBA" id="ARBA00052178"/>
    </source>
</evidence>
<evidence type="ECO:0000256" key="4">
    <source>
        <dbReference type="ARBA" id="ARBA00038182"/>
    </source>
</evidence>
<comment type="catalytic activity">
    <reaction evidence="12">
        <text>dopamine + hexadecanoyl-CoA = N-hexadecanoyl-dopamine + CoA + H(+)</text>
        <dbReference type="Rhea" id="RHEA:51376"/>
        <dbReference type="ChEBI" id="CHEBI:15378"/>
        <dbReference type="ChEBI" id="CHEBI:57287"/>
        <dbReference type="ChEBI" id="CHEBI:57379"/>
        <dbReference type="ChEBI" id="CHEBI:59905"/>
        <dbReference type="ChEBI" id="CHEBI:134058"/>
    </reaction>
    <physiologicalReaction direction="left-to-right" evidence="12">
        <dbReference type="Rhea" id="RHEA:51377"/>
    </physiologicalReaction>
</comment>
<dbReference type="GO" id="GO:0004059">
    <property type="term" value="F:aralkylamine N-acetyltransferase activity"/>
    <property type="evidence" value="ECO:0007669"/>
    <property type="project" value="UniProtKB-EC"/>
</dbReference>
<evidence type="ECO:0000256" key="8">
    <source>
        <dbReference type="ARBA" id="ARBA00051284"/>
    </source>
</evidence>
<evidence type="ECO:0000256" key="3">
    <source>
        <dbReference type="ARBA" id="ARBA00037926"/>
    </source>
</evidence>
<name>A0A8K0YUS1_9HEMI</name>
<comment type="catalytic activity">
    <reaction evidence="7">
        <text>serotonin + octadecanoyl-CoA = N-octadecanoyl-serotonin + CoA + H(+)</text>
        <dbReference type="Rhea" id="RHEA:51400"/>
        <dbReference type="ChEBI" id="CHEBI:15378"/>
        <dbReference type="ChEBI" id="CHEBI:57287"/>
        <dbReference type="ChEBI" id="CHEBI:57394"/>
        <dbReference type="ChEBI" id="CHEBI:134065"/>
        <dbReference type="ChEBI" id="CHEBI:350546"/>
    </reaction>
    <physiologicalReaction direction="left-to-right" evidence="7">
        <dbReference type="Rhea" id="RHEA:51401"/>
    </physiologicalReaction>
</comment>
<comment type="pathway">
    <text evidence="3">Aromatic compound metabolism; melatonin biosynthesis; melatonin from serotonin: step 1/2.</text>
</comment>
<comment type="similarity">
    <text evidence="4">Belongs to the acetyltransferase family. AANAT subfamily.</text>
</comment>
<evidence type="ECO:0000256" key="13">
    <source>
        <dbReference type="ARBA" id="ARBA00052491"/>
    </source>
</evidence>